<sequence>MRKLVAFLILLLVLLAVLDRVAVSGVQREIATRATAKYDLATPPEVTIVGIPFLTQAVAGRYDEVKVAAGAMSLAGVRLSSVDFTLHGVTAPLDDLVLRADQVDIRAERVAGTVVLSLDTLNQRAPRGIKVEVDGDGDGLNVNGEITVLGQKVPAKAKMKIELVEGGVKFVPEQVTLGGGIPVPRPERFISYQIPIKNLPFNLKVTDVKTVPEGLQISGEASDVPLRS</sequence>
<evidence type="ECO:0000313" key="1">
    <source>
        <dbReference type="EMBL" id="MDP9863247.1"/>
    </source>
</evidence>
<proteinExistence type="predicted"/>
<accession>A0ABT9R1Z3</accession>
<organism evidence="1 2">
    <name type="scientific">Streptosporangium brasiliense</name>
    <dbReference type="NCBI Taxonomy" id="47480"/>
    <lineage>
        <taxon>Bacteria</taxon>
        <taxon>Bacillati</taxon>
        <taxon>Actinomycetota</taxon>
        <taxon>Actinomycetes</taxon>
        <taxon>Streptosporangiales</taxon>
        <taxon>Streptosporangiaceae</taxon>
        <taxon>Streptosporangium</taxon>
    </lineage>
</organism>
<comment type="caution">
    <text evidence="1">The sequence shown here is derived from an EMBL/GenBank/DDBJ whole genome shotgun (WGS) entry which is preliminary data.</text>
</comment>
<evidence type="ECO:0000313" key="2">
    <source>
        <dbReference type="Proteomes" id="UP001230426"/>
    </source>
</evidence>
<name>A0ABT9R1Z3_9ACTN</name>
<reference evidence="1 2" key="1">
    <citation type="submission" date="2023-07" db="EMBL/GenBank/DDBJ databases">
        <title>Sequencing the genomes of 1000 actinobacteria strains.</title>
        <authorList>
            <person name="Klenk H.-P."/>
        </authorList>
    </citation>
    <scope>NUCLEOTIDE SEQUENCE [LARGE SCALE GENOMIC DNA]</scope>
    <source>
        <strain evidence="1 2">DSM 44109</strain>
    </source>
</reference>
<dbReference type="Proteomes" id="UP001230426">
    <property type="component" value="Unassembled WGS sequence"/>
</dbReference>
<dbReference type="EMBL" id="JAUSRB010000002">
    <property type="protein sequence ID" value="MDP9863247.1"/>
    <property type="molecule type" value="Genomic_DNA"/>
</dbReference>
<dbReference type="Pfam" id="PF11209">
    <property type="entry name" value="LmeA"/>
    <property type="match status" value="1"/>
</dbReference>
<dbReference type="InterPro" id="IPR021373">
    <property type="entry name" value="DUF2993"/>
</dbReference>
<protein>
    <recommendedName>
        <fullName evidence="3">DUF2993 domain-containing protein</fullName>
    </recommendedName>
</protein>
<dbReference type="RefSeq" id="WP_306859983.1">
    <property type="nucleotide sequence ID" value="NZ_JAUSRB010000002.1"/>
</dbReference>
<evidence type="ECO:0008006" key="3">
    <source>
        <dbReference type="Google" id="ProtNLM"/>
    </source>
</evidence>
<keyword evidence="2" id="KW-1185">Reference proteome</keyword>
<gene>
    <name evidence="1" type="ORF">J2S55_002513</name>
</gene>